<name>C4J1M1_MAIZE</name>
<evidence type="ECO:0000313" key="1">
    <source>
        <dbReference type="EMBL" id="ACR35071.1"/>
    </source>
</evidence>
<dbReference type="EMBL" id="BT084718">
    <property type="protein sequence ID" value="ACR35071.1"/>
    <property type="molecule type" value="mRNA"/>
</dbReference>
<accession>C4J1M1</accession>
<protein>
    <submittedName>
        <fullName evidence="1">Uncharacterized protein</fullName>
    </submittedName>
</protein>
<reference evidence="1" key="1">
    <citation type="journal article" date="2009" name="PLoS Genet.">
        <title>Sequencing, mapping, and analysis of 27,455 maize full-length cDNAs.</title>
        <authorList>
            <person name="Soderlund C."/>
            <person name="Descour A."/>
            <person name="Kudrna D."/>
            <person name="Bomhoff M."/>
            <person name="Boyd L."/>
            <person name="Currie J."/>
            <person name="Angelova A."/>
            <person name="Collura K."/>
            <person name="Wissotski M."/>
            <person name="Ashley E."/>
            <person name="Morrow D."/>
            <person name="Fernandes J."/>
            <person name="Walbot V."/>
            <person name="Yu Y."/>
        </authorList>
    </citation>
    <scope>NUCLEOTIDE SEQUENCE</scope>
    <source>
        <strain evidence="1">B73</strain>
    </source>
</reference>
<organism evidence="1">
    <name type="scientific">Zea mays</name>
    <name type="common">Maize</name>
    <dbReference type="NCBI Taxonomy" id="4577"/>
    <lineage>
        <taxon>Eukaryota</taxon>
        <taxon>Viridiplantae</taxon>
        <taxon>Streptophyta</taxon>
        <taxon>Embryophyta</taxon>
        <taxon>Tracheophyta</taxon>
        <taxon>Spermatophyta</taxon>
        <taxon>Magnoliopsida</taxon>
        <taxon>Liliopsida</taxon>
        <taxon>Poales</taxon>
        <taxon>Poaceae</taxon>
        <taxon>PACMAD clade</taxon>
        <taxon>Panicoideae</taxon>
        <taxon>Andropogonodae</taxon>
        <taxon>Andropogoneae</taxon>
        <taxon>Tripsacinae</taxon>
        <taxon>Zea</taxon>
    </lineage>
</organism>
<reference evidence="1" key="2">
    <citation type="submission" date="2012-06" db="EMBL/GenBank/DDBJ databases">
        <authorList>
            <person name="Yu Y."/>
            <person name="Currie J."/>
            <person name="Lomeli R."/>
            <person name="Angelova A."/>
            <person name="Collura K."/>
            <person name="Wissotski M."/>
            <person name="Campos D."/>
            <person name="Kudrna D."/>
            <person name="Golser W."/>
            <person name="Ashely E."/>
            <person name="Descour A."/>
            <person name="Fernandes J."/>
            <person name="Soderlund C."/>
            <person name="Walbot V."/>
        </authorList>
    </citation>
    <scope>NUCLEOTIDE SEQUENCE</scope>
    <source>
        <strain evidence="1">B73</strain>
    </source>
</reference>
<proteinExistence type="evidence at transcript level"/>
<dbReference type="AlphaFoldDB" id="C4J1M1"/>
<sequence>MEHKEIAFRQITRLELRYHPPKSEIHLLTATHIFVVYARKDENKKKNRRPKMEQEQEQDCLPTLVVVSAYQAEFCITP</sequence>